<protein>
    <submittedName>
        <fullName evidence="2">Uncharacterized protein</fullName>
    </submittedName>
</protein>
<organism evidence="2 3">
    <name type="scientific">Candidatus Shapirobacteria bacterium CG11_big_fil_rev_8_21_14_0_20_40_12</name>
    <dbReference type="NCBI Taxonomy" id="1974889"/>
    <lineage>
        <taxon>Bacteria</taxon>
        <taxon>Candidatus Shapironibacteriota</taxon>
    </lineage>
</organism>
<keyword evidence="1" id="KW-0472">Membrane</keyword>
<proteinExistence type="predicted"/>
<feature type="transmembrane region" description="Helical" evidence="1">
    <location>
        <begin position="87"/>
        <end position="110"/>
    </location>
</feature>
<dbReference type="EMBL" id="PCVI01000023">
    <property type="protein sequence ID" value="PIQ70267.1"/>
    <property type="molecule type" value="Genomic_DNA"/>
</dbReference>
<keyword evidence="1" id="KW-0812">Transmembrane</keyword>
<feature type="transmembrane region" description="Helical" evidence="1">
    <location>
        <begin position="131"/>
        <end position="150"/>
    </location>
</feature>
<gene>
    <name evidence="2" type="ORF">COV89_01380</name>
</gene>
<name>A0A2H0KGB0_9BACT</name>
<evidence type="ECO:0000313" key="3">
    <source>
        <dbReference type="Proteomes" id="UP000231371"/>
    </source>
</evidence>
<comment type="caution">
    <text evidence="2">The sequence shown here is derived from an EMBL/GenBank/DDBJ whole genome shotgun (WGS) entry which is preliminary data.</text>
</comment>
<evidence type="ECO:0000313" key="2">
    <source>
        <dbReference type="EMBL" id="PIQ70267.1"/>
    </source>
</evidence>
<dbReference type="Proteomes" id="UP000231371">
    <property type="component" value="Unassembled WGS sequence"/>
</dbReference>
<dbReference type="AlphaFoldDB" id="A0A2H0KGB0"/>
<feature type="transmembrane region" description="Helical" evidence="1">
    <location>
        <begin position="12"/>
        <end position="37"/>
    </location>
</feature>
<feature type="transmembrane region" description="Helical" evidence="1">
    <location>
        <begin position="58"/>
        <end position="81"/>
    </location>
</feature>
<accession>A0A2H0KGB0</accession>
<evidence type="ECO:0000256" key="1">
    <source>
        <dbReference type="SAM" id="Phobius"/>
    </source>
</evidence>
<reference evidence="2 3" key="1">
    <citation type="submission" date="2017-09" db="EMBL/GenBank/DDBJ databases">
        <title>Depth-based differentiation of microbial function through sediment-hosted aquifers and enrichment of novel symbionts in the deep terrestrial subsurface.</title>
        <authorList>
            <person name="Probst A.J."/>
            <person name="Ladd B."/>
            <person name="Jarett J.K."/>
            <person name="Geller-Mcgrath D.E."/>
            <person name="Sieber C.M."/>
            <person name="Emerson J.B."/>
            <person name="Anantharaman K."/>
            <person name="Thomas B.C."/>
            <person name="Malmstrom R."/>
            <person name="Stieglmeier M."/>
            <person name="Klingl A."/>
            <person name="Woyke T."/>
            <person name="Ryan C.M."/>
            <person name="Banfield J.F."/>
        </authorList>
    </citation>
    <scope>NUCLEOTIDE SEQUENCE [LARGE SCALE GENOMIC DNA]</scope>
    <source>
        <strain evidence="2">CG11_big_fil_rev_8_21_14_0_20_40_12</strain>
    </source>
</reference>
<sequence length="151" mass="17144">MLELVHATAGGIIAYKIGSPLLSLPLAFLSHFVLDTLPHWNPNLSREKKKQGRISTKTMFVVFFDCLIGLFLGLKIASLALPDVNKAIFVIFGCFAGILPDLVEAPYFFLNKKIFFLKNLIKFQGGHQWNVPFVWGIAFQLLYLFVLFYFL</sequence>
<keyword evidence="1" id="KW-1133">Transmembrane helix</keyword>